<gene>
    <name evidence="1" type="ORF">RFULGI_LOCUS14278</name>
</gene>
<accession>A0A9N9NQE9</accession>
<comment type="caution">
    <text evidence="1">The sequence shown here is derived from an EMBL/GenBank/DDBJ whole genome shotgun (WGS) entry which is preliminary data.</text>
</comment>
<keyword evidence="2" id="KW-1185">Reference proteome</keyword>
<feature type="non-terminal residue" evidence="1">
    <location>
        <position position="1"/>
    </location>
</feature>
<dbReference type="EMBL" id="CAJVPZ010040883">
    <property type="protein sequence ID" value="CAG8760579.1"/>
    <property type="molecule type" value="Genomic_DNA"/>
</dbReference>
<evidence type="ECO:0000313" key="1">
    <source>
        <dbReference type="EMBL" id="CAG8760579.1"/>
    </source>
</evidence>
<evidence type="ECO:0000313" key="2">
    <source>
        <dbReference type="Proteomes" id="UP000789396"/>
    </source>
</evidence>
<organism evidence="1 2">
    <name type="scientific">Racocetra fulgida</name>
    <dbReference type="NCBI Taxonomy" id="60492"/>
    <lineage>
        <taxon>Eukaryota</taxon>
        <taxon>Fungi</taxon>
        <taxon>Fungi incertae sedis</taxon>
        <taxon>Mucoromycota</taxon>
        <taxon>Glomeromycotina</taxon>
        <taxon>Glomeromycetes</taxon>
        <taxon>Diversisporales</taxon>
        <taxon>Gigasporaceae</taxon>
        <taxon>Racocetra</taxon>
    </lineage>
</organism>
<dbReference type="AlphaFoldDB" id="A0A9N9NQE9"/>
<sequence>SWVWDYFLIEKNNDICKIIRFFKENKKECDQKYKYDGGTKNMAYYLQTYHKIFDKNIFDDELTL</sequence>
<protein>
    <submittedName>
        <fullName evidence="1">11406_t:CDS:1</fullName>
    </submittedName>
</protein>
<reference evidence="1" key="1">
    <citation type="submission" date="2021-06" db="EMBL/GenBank/DDBJ databases">
        <authorList>
            <person name="Kallberg Y."/>
            <person name="Tangrot J."/>
            <person name="Rosling A."/>
        </authorList>
    </citation>
    <scope>NUCLEOTIDE SEQUENCE</scope>
    <source>
        <strain evidence="1">IN212</strain>
    </source>
</reference>
<dbReference type="Proteomes" id="UP000789396">
    <property type="component" value="Unassembled WGS sequence"/>
</dbReference>
<name>A0A9N9NQE9_9GLOM</name>
<proteinExistence type="predicted"/>